<reference evidence="4 5" key="1">
    <citation type="submission" date="2024-06" db="EMBL/GenBank/DDBJ databases">
        <title>A chromosome level genome sequence of Diviner's sage (Salvia divinorum).</title>
        <authorList>
            <person name="Ford S.A."/>
            <person name="Ro D.-K."/>
            <person name="Ness R.W."/>
            <person name="Phillips M.A."/>
        </authorList>
    </citation>
    <scope>NUCLEOTIDE SEQUENCE [LARGE SCALE GENOMIC DNA]</scope>
    <source>
        <strain evidence="4">SAF-2024a</strain>
        <tissue evidence="4">Leaf</tissue>
    </source>
</reference>
<accession>A0ABD1FQ65</accession>
<feature type="domain" description="NAD-dependent epimerase/dehydratase" evidence="3">
    <location>
        <begin position="5"/>
        <end position="90"/>
    </location>
</feature>
<name>A0ABD1FQ65_SALDI</name>
<dbReference type="InterPro" id="IPR036291">
    <property type="entry name" value="NAD(P)-bd_dom_sf"/>
</dbReference>
<evidence type="ECO:0000259" key="3">
    <source>
        <dbReference type="Pfam" id="PF01370"/>
    </source>
</evidence>
<dbReference type="InterPro" id="IPR050425">
    <property type="entry name" value="NAD(P)_dehydrat-like"/>
</dbReference>
<dbReference type="SUPFAM" id="SSF51735">
    <property type="entry name" value="NAD(P)-binding Rossmann-fold domains"/>
    <property type="match status" value="1"/>
</dbReference>
<protein>
    <submittedName>
        <fullName evidence="4">Phenylacetaldehyde reductase-like</fullName>
    </submittedName>
</protein>
<proteinExistence type="predicted"/>
<dbReference type="PANTHER" id="PTHR10366">
    <property type="entry name" value="NAD DEPENDENT EPIMERASE/DEHYDRATASE"/>
    <property type="match status" value="1"/>
</dbReference>
<evidence type="ECO:0000256" key="1">
    <source>
        <dbReference type="ARBA" id="ARBA00022857"/>
    </source>
</evidence>
<keyword evidence="5" id="KW-1185">Reference proteome</keyword>
<evidence type="ECO:0000313" key="4">
    <source>
        <dbReference type="EMBL" id="KAL1533995.1"/>
    </source>
</evidence>
<sequence length="121" mass="13372">MKQWYIVSKILAEEAAFKFAQENGIDLVVMNPGLVIGPLLHPTLNETSKCFLTLISQGKYSNATPGGNFIYVDVRDVANAHILAFENSLANGRYCVVAQVLICSQVLQILRQLYPTANFPI</sequence>
<dbReference type="Proteomes" id="UP001567538">
    <property type="component" value="Unassembled WGS sequence"/>
</dbReference>
<organism evidence="4 5">
    <name type="scientific">Salvia divinorum</name>
    <name type="common">Maria pastora</name>
    <name type="synonym">Diviner's sage</name>
    <dbReference type="NCBI Taxonomy" id="28513"/>
    <lineage>
        <taxon>Eukaryota</taxon>
        <taxon>Viridiplantae</taxon>
        <taxon>Streptophyta</taxon>
        <taxon>Embryophyta</taxon>
        <taxon>Tracheophyta</taxon>
        <taxon>Spermatophyta</taxon>
        <taxon>Magnoliopsida</taxon>
        <taxon>eudicotyledons</taxon>
        <taxon>Gunneridae</taxon>
        <taxon>Pentapetalae</taxon>
        <taxon>asterids</taxon>
        <taxon>lamiids</taxon>
        <taxon>Lamiales</taxon>
        <taxon>Lamiaceae</taxon>
        <taxon>Nepetoideae</taxon>
        <taxon>Mentheae</taxon>
        <taxon>Salviinae</taxon>
        <taxon>Salvia</taxon>
        <taxon>Salvia subgen. Calosphace</taxon>
    </lineage>
</organism>
<dbReference type="Pfam" id="PF01370">
    <property type="entry name" value="Epimerase"/>
    <property type="match status" value="1"/>
</dbReference>
<dbReference type="EMBL" id="JBEAFC010000013">
    <property type="protein sequence ID" value="KAL1533995.1"/>
    <property type="molecule type" value="Genomic_DNA"/>
</dbReference>
<keyword evidence="1" id="KW-0521">NADP</keyword>
<evidence type="ECO:0000313" key="5">
    <source>
        <dbReference type="Proteomes" id="UP001567538"/>
    </source>
</evidence>
<evidence type="ECO:0000256" key="2">
    <source>
        <dbReference type="ARBA" id="ARBA00023002"/>
    </source>
</evidence>
<keyword evidence="2" id="KW-0560">Oxidoreductase</keyword>
<dbReference type="Gene3D" id="3.40.50.720">
    <property type="entry name" value="NAD(P)-binding Rossmann-like Domain"/>
    <property type="match status" value="1"/>
</dbReference>
<dbReference type="GO" id="GO:0016491">
    <property type="term" value="F:oxidoreductase activity"/>
    <property type="evidence" value="ECO:0007669"/>
    <property type="project" value="UniProtKB-KW"/>
</dbReference>
<dbReference type="AlphaFoldDB" id="A0ABD1FQ65"/>
<dbReference type="InterPro" id="IPR001509">
    <property type="entry name" value="Epimerase_deHydtase"/>
</dbReference>
<dbReference type="PANTHER" id="PTHR10366:SF852">
    <property type="entry name" value="CINNAMOYL-COA REDUCTASE CAD2"/>
    <property type="match status" value="1"/>
</dbReference>
<gene>
    <name evidence="4" type="ORF">AAHA92_31402</name>
</gene>
<comment type="caution">
    <text evidence="4">The sequence shown here is derived from an EMBL/GenBank/DDBJ whole genome shotgun (WGS) entry which is preliminary data.</text>
</comment>